<dbReference type="GO" id="GO:0016757">
    <property type="term" value="F:glycosyltransferase activity"/>
    <property type="evidence" value="ECO:0007669"/>
    <property type="project" value="InterPro"/>
</dbReference>
<dbReference type="InterPro" id="IPR049625">
    <property type="entry name" value="Glyco_transf_61_cat"/>
</dbReference>
<name>A0AAF1JUI4_9PROT</name>
<comment type="caution">
    <text evidence="2">The sequence shown here is derived from an EMBL/GenBank/DDBJ whole genome shotgun (WGS) entry which is preliminary data.</text>
</comment>
<dbReference type="Proteomes" id="UP001196068">
    <property type="component" value="Unassembled WGS sequence"/>
</dbReference>
<evidence type="ECO:0000259" key="1">
    <source>
        <dbReference type="Pfam" id="PF04577"/>
    </source>
</evidence>
<keyword evidence="3" id="KW-1185">Reference proteome</keyword>
<dbReference type="Pfam" id="PF04577">
    <property type="entry name" value="Glyco_transf_61"/>
    <property type="match status" value="1"/>
</dbReference>
<evidence type="ECO:0000313" key="3">
    <source>
        <dbReference type="Proteomes" id="UP001196068"/>
    </source>
</evidence>
<gene>
    <name evidence="2" type="ORF">GXW79_02375</name>
</gene>
<reference evidence="2" key="1">
    <citation type="submission" date="2020-01" db="EMBL/GenBank/DDBJ databases">
        <authorList>
            <person name="Rat A."/>
        </authorList>
    </citation>
    <scope>NUCLEOTIDE SEQUENCE</scope>
    <source>
        <strain evidence="2">LMG 28251</strain>
    </source>
</reference>
<dbReference type="EMBL" id="JAAEDH010000002">
    <property type="protein sequence ID" value="MBR0653917.1"/>
    <property type="molecule type" value="Genomic_DNA"/>
</dbReference>
<accession>A0AAF1JUI4</accession>
<reference evidence="2" key="2">
    <citation type="journal article" date="2021" name="Syst. Appl. Microbiol.">
        <title>Roseomonas hellenica sp. nov., isolated from roots of wild-growing Alkanna tinctoria.</title>
        <authorList>
            <person name="Rat A."/>
            <person name="Naranjo H.D."/>
            <person name="Lebbe L."/>
            <person name="Cnockaert M."/>
            <person name="Krigas N."/>
            <person name="Grigoriadou K."/>
            <person name="Maloupa E."/>
            <person name="Willems A."/>
        </authorList>
    </citation>
    <scope>NUCLEOTIDE SEQUENCE</scope>
    <source>
        <strain evidence="2">LMG 28251</strain>
    </source>
</reference>
<sequence length="424" mass="45130">MAWILAGLRRRVGRRLGRWRHRVVVAGVPPAVPPAVSCAAAALYRAGGLYATAAEADLLMATPAAGAVELIGEVFPPFQALRPAPAVFSCAEPARDAVLRANLHHGEDKAVGAASGLVRLRRALIHGNVLYDASGARRRVIYETYREVDRPYVPWLGEPLPRRVTDLTVPGRETMFLGSAGSFNYGHWLVDDLPRLAALPLLRTTAPVRLLMVAGGGPMDQVRQDSVEALCGVGAEVVWLRPDRVYRCDGLSYATPVSCHPMLKSPHALEWLANRVAAPAAGRTRLYLARGVSSGRSLLNEAALWPLLAARGFVRVEAAALSFADQAGLCAGTAMVAGVMGAAMTNTLFAPPATVVGHLAPEGWLEPFYWDLAAMRGHAYFACYGPAMAAEAPHLADFTIAPAALSAMLDAMESAAVRPRALQG</sequence>
<dbReference type="RefSeq" id="WP_211872625.1">
    <property type="nucleotide sequence ID" value="NZ_JAAEDH010000002.1"/>
</dbReference>
<organism evidence="2 3">
    <name type="scientific">Plastoroseomonas arctica</name>
    <dbReference type="NCBI Taxonomy" id="1509237"/>
    <lineage>
        <taxon>Bacteria</taxon>
        <taxon>Pseudomonadati</taxon>
        <taxon>Pseudomonadota</taxon>
        <taxon>Alphaproteobacteria</taxon>
        <taxon>Acetobacterales</taxon>
        <taxon>Acetobacteraceae</taxon>
        <taxon>Plastoroseomonas</taxon>
    </lineage>
</organism>
<feature type="domain" description="Glycosyltransferase 61 catalytic" evidence="1">
    <location>
        <begin position="185"/>
        <end position="356"/>
    </location>
</feature>
<dbReference type="AlphaFoldDB" id="A0AAF1JUI4"/>
<proteinExistence type="predicted"/>
<protein>
    <submittedName>
        <fullName evidence="2">Glycosyltransferase family 61 protein</fullName>
    </submittedName>
</protein>
<evidence type="ECO:0000313" key="2">
    <source>
        <dbReference type="EMBL" id="MBR0653917.1"/>
    </source>
</evidence>